<gene>
    <name evidence="1" type="ORF">ERS013201_02412</name>
</gene>
<sequence length="62" mass="7516">MQTVFDIKTAIKMRIVNQPFPTDRGTRFFKVHAHYDVELVAQLRRECFEFFGVLFRRIHIMN</sequence>
<protein>
    <submittedName>
        <fullName evidence="1">Uncharacterized protein</fullName>
    </submittedName>
</protein>
<reference evidence="1 2" key="1">
    <citation type="submission" date="2015-07" db="EMBL/GenBank/DDBJ databases">
        <authorList>
            <consortium name="Pathogen Informatics"/>
        </authorList>
    </citation>
    <scope>NUCLEOTIDE SEQUENCE [LARGE SCALE GENOMIC DNA]</scope>
    <source>
        <strain evidence="1 2">A325</strain>
    </source>
</reference>
<name>A0A655YB24_VIBCL</name>
<dbReference type="AlphaFoldDB" id="A0A655YB24"/>
<dbReference type="Proteomes" id="UP000046067">
    <property type="component" value="Unassembled WGS sequence"/>
</dbReference>
<proteinExistence type="predicted"/>
<dbReference type="EMBL" id="CWQJ01000015">
    <property type="protein sequence ID" value="CSC35450.1"/>
    <property type="molecule type" value="Genomic_DNA"/>
</dbReference>
<accession>A0A655YB24</accession>
<evidence type="ECO:0000313" key="1">
    <source>
        <dbReference type="EMBL" id="CSC35450.1"/>
    </source>
</evidence>
<evidence type="ECO:0000313" key="2">
    <source>
        <dbReference type="Proteomes" id="UP000046067"/>
    </source>
</evidence>
<organism evidence="1 2">
    <name type="scientific">Vibrio cholerae</name>
    <dbReference type="NCBI Taxonomy" id="666"/>
    <lineage>
        <taxon>Bacteria</taxon>
        <taxon>Pseudomonadati</taxon>
        <taxon>Pseudomonadota</taxon>
        <taxon>Gammaproteobacteria</taxon>
        <taxon>Vibrionales</taxon>
        <taxon>Vibrionaceae</taxon>
        <taxon>Vibrio</taxon>
    </lineage>
</organism>